<evidence type="ECO:0000313" key="9">
    <source>
        <dbReference type="Proteomes" id="UP001549691"/>
    </source>
</evidence>
<name>A0ABV2TMN9_9RHOO</name>
<dbReference type="InterPro" id="IPR001045">
    <property type="entry name" value="Spermi_synthase"/>
</dbReference>
<comment type="function">
    <text evidence="5">Catalyzes the irreversible transfer of a propylamine group from the amino donor S-adenosylmethioninamine (decarboxy-AdoMet) to putrescine (1,4-diaminobutane) to yield spermidine.</text>
</comment>
<dbReference type="HAMAP" id="MF_00198">
    <property type="entry name" value="Spermidine_synth"/>
    <property type="match status" value="1"/>
</dbReference>
<reference evidence="8 9" key="1">
    <citation type="submission" date="2024-07" db="EMBL/GenBank/DDBJ databases">
        <title>Uliginosibacterium flavum JJ3220;KACC:17644.</title>
        <authorList>
            <person name="Kim M.K."/>
        </authorList>
    </citation>
    <scope>NUCLEOTIDE SEQUENCE [LARGE SCALE GENOMIC DNA]</scope>
    <source>
        <strain evidence="8 9">KACC:17644</strain>
    </source>
</reference>
<proteinExistence type="inferred from homology"/>
<dbReference type="RefSeq" id="WP_354601281.1">
    <property type="nucleotide sequence ID" value="NZ_JBEWZI010000011.1"/>
</dbReference>
<feature type="binding site" evidence="5">
    <location>
        <position position="69"/>
    </location>
    <ligand>
        <name>spermidine</name>
        <dbReference type="ChEBI" id="CHEBI:57834"/>
    </ligand>
</feature>
<accession>A0ABV2TMN9</accession>
<dbReference type="EC" id="2.5.1.16" evidence="5"/>
<dbReference type="EMBL" id="JBEWZI010000011">
    <property type="protein sequence ID" value="MET7014820.1"/>
    <property type="molecule type" value="Genomic_DNA"/>
</dbReference>
<keyword evidence="4 5" id="KW-0620">Polyamine biosynthesis</keyword>
<feature type="binding site" evidence="5">
    <location>
        <position position="38"/>
    </location>
    <ligand>
        <name>S-methyl-5'-thioadenosine</name>
        <dbReference type="ChEBI" id="CHEBI:17509"/>
    </ligand>
</feature>
<feature type="domain" description="PABS" evidence="7">
    <location>
        <begin position="10"/>
        <end position="245"/>
    </location>
</feature>
<keyword evidence="2 5" id="KW-0808">Transferase</keyword>
<evidence type="ECO:0000256" key="5">
    <source>
        <dbReference type="HAMAP-Rule" id="MF_00198"/>
    </source>
</evidence>
<comment type="caution">
    <text evidence="5">Lacks conserved residue(s) required for the propagation of feature annotation.</text>
</comment>
<dbReference type="PANTHER" id="PTHR43317">
    <property type="entry name" value="THERMOSPERMINE SYNTHASE ACAULIS5"/>
    <property type="match status" value="1"/>
</dbReference>
<dbReference type="PANTHER" id="PTHR43317:SF1">
    <property type="entry name" value="THERMOSPERMINE SYNTHASE ACAULIS5"/>
    <property type="match status" value="1"/>
</dbReference>
<evidence type="ECO:0000256" key="3">
    <source>
        <dbReference type="ARBA" id="ARBA00023066"/>
    </source>
</evidence>
<dbReference type="SUPFAM" id="SSF53335">
    <property type="entry name" value="S-adenosyl-L-methionine-dependent methyltransferases"/>
    <property type="match status" value="1"/>
</dbReference>
<organism evidence="8 9">
    <name type="scientific">Uliginosibacterium flavum</name>
    <dbReference type="NCBI Taxonomy" id="1396831"/>
    <lineage>
        <taxon>Bacteria</taxon>
        <taxon>Pseudomonadati</taxon>
        <taxon>Pseudomonadota</taxon>
        <taxon>Betaproteobacteria</taxon>
        <taxon>Rhodocyclales</taxon>
        <taxon>Zoogloeaceae</taxon>
        <taxon>Uliginosibacterium</taxon>
    </lineage>
</organism>
<dbReference type="Proteomes" id="UP001549691">
    <property type="component" value="Unassembled WGS sequence"/>
</dbReference>
<evidence type="ECO:0000259" key="7">
    <source>
        <dbReference type="PROSITE" id="PS51006"/>
    </source>
</evidence>
<evidence type="ECO:0000256" key="4">
    <source>
        <dbReference type="ARBA" id="ARBA00023115"/>
    </source>
</evidence>
<comment type="subunit">
    <text evidence="5">Homodimer or homotetramer.</text>
</comment>
<dbReference type="InterPro" id="IPR030374">
    <property type="entry name" value="PABS"/>
</dbReference>
<dbReference type="PROSITE" id="PS01330">
    <property type="entry name" value="PABS_1"/>
    <property type="match status" value="1"/>
</dbReference>
<feature type="binding site" evidence="5">
    <location>
        <position position="93"/>
    </location>
    <ligand>
        <name>spermidine</name>
        <dbReference type="ChEBI" id="CHEBI:57834"/>
    </ligand>
</feature>
<feature type="active site" description="Proton acceptor" evidence="5 6">
    <location>
        <position position="166"/>
    </location>
</feature>
<keyword evidence="9" id="KW-1185">Reference proteome</keyword>
<comment type="pathway">
    <text evidence="5">Amine and polyamine biosynthesis; spermidine biosynthesis; spermidine from putrescine: step 1/1.</text>
</comment>
<feature type="binding site" evidence="5">
    <location>
        <begin position="145"/>
        <end position="146"/>
    </location>
    <ligand>
        <name>S-methyl-5'-thioadenosine</name>
        <dbReference type="ChEBI" id="CHEBI:17509"/>
    </ligand>
</feature>
<evidence type="ECO:0000256" key="2">
    <source>
        <dbReference type="ARBA" id="ARBA00022679"/>
    </source>
</evidence>
<evidence type="ECO:0000256" key="6">
    <source>
        <dbReference type="PROSITE-ProRule" id="PRU00354"/>
    </source>
</evidence>
<sequence>MQNELPLAASDAFREALGPRLESLCGGHLLAGGHSEYQNWEVWDTPAFGRLYRLGGRSMASERDAFLCHEPLVHIAALAHPDPRRALILGGGDGASAAELLKFPGIEEVVLAEQDPEVITLSREFLPMLHAGALDNPLLSLRLGDAAAYVHDWQPADGHFDLIVFDLTDPDTAAAPLFSVDFFRACQCLLGPHGALSLHLGSPFHQREQVESLLARLREVFALVTPTFPTIPLYGGLWSMAVASDTLDPGAVPPAMLAARIEGLLGNLRLIDVSQYHALLACPPWLESLEGF</sequence>
<dbReference type="CDD" id="cd02440">
    <property type="entry name" value="AdoMet_MTases"/>
    <property type="match status" value="1"/>
</dbReference>
<protein>
    <recommendedName>
        <fullName evidence="5">Polyamine aminopropyltransferase</fullName>
    </recommendedName>
    <alternativeName>
        <fullName evidence="5">Putrescine aminopropyltransferase</fullName>
        <shortName evidence="5">PAPT</shortName>
    </alternativeName>
    <alternativeName>
        <fullName evidence="5">Spermidine synthase</fullName>
        <shortName evidence="5">SPDS</shortName>
        <shortName evidence="5">SPDSY</shortName>
        <ecNumber evidence="5">2.5.1.16</ecNumber>
    </alternativeName>
</protein>
<dbReference type="Pfam" id="PF01564">
    <property type="entry name" value="Spermine_synth"/>
    <property type="match status" value="1"/>
</dbReference>
<comment type="similarity">
    <text evidence="1 5">Belongs to the spermidine/spermine synthase family.</text>
</comment>
<feature type="binding site" evidence="5">
    <location>
        <position position="113"/>
    </location>
    <ligand>
        <name>S-methyl-5'-thioadenosine</name>
        <dbReference type="ChEBI" id="CHEBI:17509"/>
    </ligand>
</feature>
<keyword evidence="3 5" id="KW-0745">Spermidine biosynthesis</keyword>
<dbReference type="InterPro" id="IPR030373">
    <property type="entry name" value="PABS_CS"/>
</dbReference>
<dbReference type="PROSITE" id="PS51006">
    <property type="entry name" value="PABS_2"/>
    <property type="match status" value="1"/>
</dbReference>
<comment type="caution">
    <text evidence="8">The sequence shown here is derived from an EMBL/GenBank/DDBJ whole genome shotgun (WGS) entry which is preliminary data.</text>
</comment>
<gene>
    <name evidence="5" type="primary">speE</name>
    <name evidence="8" type="ORF">ABXR19_11525</name>
</gene>
<evidence type="ECO:0000313" key="8">
    <source>
        <dbReference type="EMBL" id="MET7014820.1"/>
    </source>
</evidence>
<evidence type="ECO:0000256" key="1">
    <source>
        <dbReference type="ARBA" id="ARBA00007867"/>
    </source>
</evidence>
<feature type="binding site" evidence="5">
    <location>
        <position position="176"/>
    </location>
    <ligand>
        <name>S-methyl-5'-thioadenosine</name>
        <dbReference type="ChEBI" id="CHEBI:17509"/>
    </ligand>
</feature>
<dbReference type="InterPro" id="IPR029063">
    <property type="entry name" value="SAM-dependent_MTases_sf"/>
</dbReference>
<dbReference type="Gene3D" id="3.40.50.150">
    <property type="entry name" value="Vaccinia Virus protein VP39"/>
    <property type="match status" value="1"/>
</dbReference>
<comment type="catalytic activity">
    <reaction evidence="5">
        <text>S-adenosyl 3-(methylsulfanyl)propylamine + putrescine = S-methyl-5'-thioadenosine + spermidine + H(+)</text>
        <dbReference type="Rhea" id="RHEA:12721"/>
        <dbReference type="ChEBI" id="CHEBI:15378"/>
        <dbReference type="ChEBI" id="CHEBI:17509"/>
        <dbReference type="ChEBI" id="CHEBI:57443"/>
        <dbReference type="ChEBI" id="CHEBI:57834"/>
        <dbReference type="ChEBI" id="CHEBI:326268"/>
        <dbReference type="EC" id="2.5.1.16"/>
    </reaction>
</comment>